<evidence type="ECO:0000313" key="2">
    <source>
        <dbReference type="Proteomes" id="UP001215598"/>
    </source>
</evidence>
<evidence type="ECO:0000313" key="1">
    <source>
        <dbReference type="EMBL" id="KAJ7723653.1"/>
    </source>
</evidence>
<accession>A0AAD7MMK1</accession>
<proteinExistence type="predicted"/>
<keyword evidence="2" id="KW-1185">Reference proteome</keyword>
<organism evidence="1 2">
    <name type="scientific">Mycena metata</name>
    <dbReference type="NCBI Taxonomy" id="1033252"/>
    <lineage>
        <taxon>Eukaryota</taxon>
        <taxon>Fungi</taxon>
        <taxon>Dikarya</taxon>
        <taxon>Basidiomycota</taxon>
        <taxon>Agaricomycotina</taxon>
        <taxon>Agaricomycetes</taxon>
        <taxon>Agaricomycetidae</taxon>
        <taxon>Agaricales</taxon>
        <taxon>Marasmiineae</taxon>
        <taxon>Mycenaceae</taxon>
        <taxon>Mycena</taxon>
    </lineage>
</organism>
<sequence>MPASVCIPCANQPQRALQSPCLPVVPAPIQFSPLRFLELPTAASKDPSVDTNDDRTPSCPMPRIWVKLTPTSNSSMFTYAQAAAAPRPRPLMRVAVITTDVHVSCLPRTARGCSTRPRSAGQQQRSYVVHTPPKKLNNITSPHMCEPADAVPAHGCTRRAHTRANQVHTYVTPSYRMPPTRLSLPPAELSADSVSILPALASRPSAYRETLVRRPRGSIPSESYDHVSTVLYICLTRTTNITTPSSPPAEIQLRFMMHCMRIA</sequence>
<comment type="caution">
    <text evidence="1">The sequence shown here is derived from an EMBL/GenBank/DDBJ whole genome shotgun (WGS) entry which is preliminary data.</text>
</comment>
<dbReference type="AlphaFoldDB" id="A0AAD7MMK1"/>
<protein>
    <submittedName>
        <fullName evidence="1">Uncharacterized protein</fullName>
    </submittedName>
</protein>
<gene>
    <name evidence="1" type="ORF">B0H16DRAFT_332625</name>
</gene>
<reference evidence="1" key="1">
    <citation type="submission" date="2023-03" db="EMBL/GenBank/DDBJ databases">
        <title>Massive genome expansion in bonnet fungi (Mycena s.s.) driven by repeated elements and novel gene families across ecological guilds.</title>
        <authorList>
            <consortium name="Lawrence Berkeley National Laboratory"/>
            <person name="Harder C.B."/>
            <person name="Miyauchi S."/>
            <person name="Viragh M."/>
            <person name="Kuo A."/>
            <person name="Thoen E."/>
            <person name="Andreopoulos B."/>
            <person name="Lu D."/>
            <person name="Skrede I."/>
            <person name="Drula E."/>
            <person name="Henrissat B."/>
            <person name="Morin E."/>
            <person name="Kohler A."/>
            <person name="Barry K."/>
            <person name="LaButti K."/>
            <person name="Morin E."/>
            <person name="Salamov A."/>
            <person name="Lipzen A."/>
            <person name="Mereny Z."/>
            <person name="Hegedus B."/>
            <person name="Baldrian P."/>
            <person name="Stursova M."/>
            <person name="Weitz H."/>
            <person name="Taylor A."/>
            <person name="Grigoriev I.V."/>
            <person name="Nagy L.G."/>
            <person name="Martin F."/>
            <person name="Kauserud H."/>
        </authorList>
    </citation>
    <scope>NUCLEOTIDE SEQUENCE</scope>
    <source>
        <strain evidence="1">CBHHK182m</strain>
    </source>
</reference>
<dbReference type="EMBL" id="JARKIB010000209">
    <property type="protein sequence ID" value="KAJ7723653.1"/>
    <property type="molecule type" value="Genomic_DNA"/>
</dbReference>
<dbReference type="Proteomes" id="UP001215598">
    <property type="component" value="Unassembled WGS sequence"/>
</dbReference>
<name>A0AAD7MMK1_9AGAR</name>